<dbReference type="EMBL" id="JBIAMX010000004">
    <property type="protein sequence ID" value="MFF0543034.1"/>
    <property type="molecule type" value="Genomic_DNA"/>
</dbReference>
<evidence type="ECO:0000313" key="4">
    <source>
        <dbReference type="EMBL" id="MFF0543034.1"/>
    </source>
</evidence>
<evidence type="ECO:0000256" key="1">
    <source>
        <dbReference type="SAM" id="Coils"/>
    </source>
</evidence>
<protein>
    <submittedName>
        <fullName evidence="4">Fatty acid desaturase family protein</fullName>
    </submittedName>
</protein>
<dbReference type="PANTHER" id="PTHR19353">
    <property type="entry name" value="FATTY ACID DESATURASE 2"/>
    <property type="match status" value="1"/>
</dbReference>
<dbReference type="Pfam" id="PF00487">
    <property type="entry name" value="FA_desaturase"/>
    <property type="match status" value="1"/>
</dbReference>
<sequence length="471" mass="53789">MAITDIQEFSHLTEADIETLGQELDAIRRAVETSRGERDARYIRRAIAAQRGLEVAGRALLFGSRKRWAWLSGTALLSVAKIIENMELGHNISHGQWDWMNDPEIHSTSWEWDMTGPSAQWRRAHNYSHHTYTNVLGKDEDLGFGILRMTRDEQWRPVHLIQPLANLLLAATFEWGIALHDWKIEKEITRTPIYQIDSEPNILFARKISTQVAKDFVLYPALTGRAWKSTLKANATANLVRNLWAYAVIFCGHFPDGAEKFTVEQLEGETQGEWYLRQMLGSANFSAGPAMAFMSGNLCYQIEHHLFPDLPSNRYAEVAVQVRALCEKYDLPYTTGSLGKQYLLAFRTIHKLALPDRFLRRTADDAPETSSERKFTGITLPMADRLRIDPETGRRRGLRSAIHEVRVVLEAKAEHEKEVLREAKAALKEKARHEKELLREAKSALAERARGERTALRAKAARRSGWRRARA</sequence>
<feature type="domain" description="Fatty acid desaturase" evidence="3">
    <location>
        <begin position="70"/>
        <end position="335"/>
    </location>
</feature>
<evidence type="ECO:0000256" key="2">
    <source>
        <dbReference type="SAM" id="MobiDB-lite"/>
    </source>
</evidence>
<feature type="compositionally biased region" description="Basic residues" evidence="2">
    <location>
        <begin position="459"/>
        <end position="471"/>
    </location>
</feature>
<feature type="region of interest" description="Disordered" evidence="2">
    <location>
        <begin position="448"/>
        <end position="471"/>
    </location>
</feature>
<dbReference type="RefSeq" id="WP_387699727.1">
    <property type="nucleotide sequence ID" value="NZ_JBIAMX010000004.1"/>
</dbReference>
<evidence type="ECO:0000259" key="3">
    <source>
        <dbReference type="Pfam" id="PF00487"/>
    </source>
</evidence>
<gene>
    <name evidence="4" type="ORF">ACFYTF_09355</name>
</gene>
<feature type="coiled-coil region" evidence="1">
    <location>
        <begin position="410"/>
        <end position="448"/>
    </location>
</feature>
<accession>A0ABW6PKV6</accession>
<dbReference type="InterPro" id="IPR012171">
    <property type="entry name" value="Fatty_acid_desaturase"/>
</dbReference>
<dbReference type="CDD" id="cd03506">
    <property type="entry name" value="Delta6-FADS-like"/>
    <property type="match status" value="1"/>
</dbReference>
<organism evidence="4 5">
    <name type="scientific">Nocardia thailandica</name>
    <dbReference type="NCBI Taxonomy" id="257275"/>
    <lineage>
        <taxon>Bacteria</taxon>
        <taxon>Bacillati</taxon>
        <taxon>Actinomycetota</taxon>
        <taxon>Actinomycetes</taxon>
        <taxon>Mycobacteriales</taxon>
        <taxon>Nocardiaceae</taxon>
        <taxon>Nocardia</taxon>
    </lineage>
</organism>
<proteinExistence type="predicted"/>
<dbReference type="Proteomes" id="UP001601444">
    <property type="component" value="Unassembled WGS sequence"/>
</dbReference>
<keyword evidence="1" id="KW-0175">Coiled coil</keyword>
<name>A0ABW6PKV6_9NOCA</name>
<dbReference type="InterPro" id="IPR005804">
    <property type="entry name" value="FA_desaturase_dom"/>
</dbReference>
<evidence type="ECO:0000313" key="5">
    <source>
        <dbReference type="Proteomes" id="UP001601444"/>
    </source>
</evidence>
<keyword evidence="5" id="KW-1185">Reference proteome</keyword>
<dbReference type="PANTHER" id="PTHR19353:SF19">
    <property type="entry name" value="DELTA(5) FATTY ACID DESATURASE C-RELATED"/>
    <property type="match status" value="1"/>
</dbReference>
<comment type="caution">
    <text evidence="4">The sequence shown here is derived from an EMBL/GenBank/DDBJ whole genome shotgun (WGS) entry which is preliminary data.</text>
</comment>
<reference evidence="4 5" key="1">
    <citation type="submission" date="2024-10" db="EMBL/GenBank/DDBJ databases">
        <title>The Natural Products Discovery Center: Release of the First 8490 Sequenced Strains for Exploring Actinobacteria Biosynthetic Diversity.</title>
        <authorList>
            <person name="Kalkreuter E."/>
            <person name="Kautsar S.A."/>
            <person name="Yang D."/>
            <person name="Bader C.D."/>
            <person name="Teijaro C.N."/>
            <person name="Fluegel L."/>
            <person name="Davis C.M."/>
            <person name="Simpson J.R."/>
            <person name="Lauterbach L."/>
            <person name="Steele A.D."/>
            <person name="Gui C."/>
            <person name="Meng S."/>
            <person name="Li G."/>
            <person name="Viehrig K."/>
            <person name="Ye F."/>
            <person name="Su P."/>
            <person name="Kiefer A.F."/>
            <person name="Nichols A."/>
            <person name="Cepeda A.J."/>
            <person name="Yan W."/>
            <person name="Fan B."/>
            <person name="Jiang Y."/>
            <person name="Adhikari A."/>
            <person name="Zheng C.-J."/>
            <person name="Schuster L."/>
            <person name="Cowan T.M."/>
            <person name="Smanski M.J."/>
            <person name="Chevrette M.G."/>
            <person name="De Carvalho L.P.S."/>
            <person name="Shen B."/>
        </authorList>
    </citation>
    <scope>NUCLEOTIDE SEQUENCE [LARGE SCALE GENOMIC DNA]</scope>
    <source>
        <strain evidence="4 5">NPDC004045</strain>
    </source>
</reference>